<dbReference type="AlphaFoldDB" id="A0AAN7R2A8"/>
<proteinExistence type="predicted"/>
<keyword evidence="2" id="KW-1185">Reference proteome</keyword>
<accession>A0AAN7R2A8</accession>
<evidence type="ECO:0000313" key="2">
    <source>
        <dbReference type="Proteomes" id="UP001346149"/>
    </source>
</evidence>
<name>A0AAN7R2A8_TRANT</name>
<dbReference type="Proteomes" id="UP001346149">
    <property type="component" value="Unassembled WGS sequence"/>
</dbReference>
<organism evidence="1 2">
    <name type="scientific">Trapa natans</name>
    <name type="common">Water chestnut</name>
    <dbReference type="NCBI Taxonomy" id="22666"/>
    <lineage>
        <taxon>Eukaryota</taxon>
        <taxon>Viridiplantae</taxon>
        <taxon>Streptophyta</taxon>
        <taxon>Embryophyta</taxon>
        <taxon>Tracheophyta</taxon>
        <taxon>Spermatophyta</taxon>
        <taxon>Magnoliopsida</taxon>
        <taxon>eudicotyledons</taxon>
        <taxon>Gunneridae</taxon>
        <taxon>Pentapetalae</taxon>
        <taxon>rosids</taxon>
        <taxon>malvids</taxon>
        <taxon>Myrtales</taxon>
        <taxon>Lythraceae</taxon>
        <taxon>Trapa</taxon>
    </lineage>
</organism>
<reference evidence="1 2" key="1">
    <citation type="journal article" date="2023" name="Hortic Res">
        <title>Pangenome of water caltrop reveals structural variations and asymmetric subgenome divergence after allopolyploidization.</title>
        <authorList>
            <person name="Zhang X."/>
            <person name="Chen Y."/>
            <person name="Wang L."/>
            <person name="Yuan Y."/>
            <person name="Fang M."/>
            <person name="Shi L."/>
            <person name="Lu R."/>
            <person name="Comes H.P."/>
            <person name="Ma Y."/>
            <person name="Chen Y."/>
            <person name="Huang G."/>
            <person name="Zhou Y."/>
            <person name="Zheng Z."/>
            <person name="Qiu Y."/>
        </authorList>
    </citation>
    <scope>NUCLEOTIDE SEQUENCE [LARGE SCALE GENOMIC DNA]</scope>
    <source>
        <strain evidence="1">F231</strain>
    </source>
</reference>
<sequence length="68" mass="7462">MATQKATSSASSSSILIGGTMTPFYASEVKDTRNNFISHLHHALTQRGSKLSWITTFVERGGDLERAY</sequence>
<dbReference type="EMBL" id="JAXQNO010000014">
    <property type="protein sequence ID" value="KAK4784651.1"/>
    <property type="molecule type" value="Genomic_DNA"/>
</dbReference>
<comment type="caution">
    <text evidence="1">The sequence shown here is derived from an EMBL/GenBank/DDBJ whole genome shotgun (WGS) entry which is preliminary data.</text>
</comment>
<protein>
    <submittedName>
        <fullName evidence="1">Uncharacterized protein</fullName>
    </submittedName>
</protein>
<evidence type="ECO:0000313" key="1">
    <source>
        <dbReference type="EMBL" id="KAK4784651.1"/>
    </source>
</evidence>
<gene>
    <name evidence="1" type="ORF">SAY86_019019</name>
</gene>